<keyword evidence="3" id="KW-0963">Cytoplasm</keyword>
<dbReference type="GO" id="GO:0005524">
    <property type="term" value="F:ATP binding"/>
    <property type="evidence" value="ECO:0007669"/>
    <property type="project" value="InterPro"/>
</dbReference>
<protein>
    <recommendedName>
        <fullName evidence="3">Co-chaperonin GroES</fullName>
    </recommendedName>
    <alternativeName>
        <fullName evidence="3">10 kDa chaperonin</fullName>
    </alternativeName>
    <alternativeName>
        <fullName evidence="3">Chaperonin-10</fullName>
        <shortName evidence="3">Cpn10</shortName>
    </alternativeName>
</protein>
<evidence type="ECO:0000256" key="2">
    <source>
        <dbReference type="ARBA" id="ARBA00023186"/>
    </source>
</evidence>
<dbReference type="HOGENOM" id="CLU_132825_2_0_9"/>
<dbReference type="PANTHER" id="PTHR10772">
    <property type="entry name" value="10 KDA HEAT SHOCK PROTEIN"/>
    <property type="match status" value="1"/>
</dbReference>
<evidence type="ECO:0000256" key="3">
    <source>
        <dbReference type="HAMAP-Rule" id="MF_00580"/>
    </source>
</evidence>
<dbReference type="AlphaFoldDB" id="R6WWA5"/>
<dbReference type="EMBL" id="CBGL010000077">
    <property type="protein sequence ID" value="CDD11219.1"/>
    <property type="molecule type" value="Genomic_DNA"/>
</dbReference>
<sequence>MLNLKPLADHVIVEAVVVEEKTASGIFLPDTAVKERPQQGKVLAVGAGKYDHGVFVKPSVKVGDEVIFAKYNGTPIKHEGKEYLILNERDLFAVIEK</sequence>
<comment type="similarity">
    <text evidence="1 3 4">Belongs to the GroES chaperonin family.</text>
</comment>
<dbReference type="FunFam" id="2.30.33.40:FF:000001">
    <property type="entry name" value="10 kDa chaperonin"/>
    <property type="match status" value="1"/>
</dbReference>
<evidence type="ECO:0000256" key="1">
    <source>
        <dbReference type="ARBA" id="ARBA00006975"/>
    </source>
</evidence>
<organism evidence="5">
    <name type="scientific">Phascolarctobacterium succinatutens CAG:287</name>
    <dbReference type="NCBI Taxonomy" id="1263101"/>
    <lineage>
        <taxon>Bacteria</taxon>
        <taxon>Bacillati</taxon>
        <taxon>Bacillota</taxon>
        <taxon>Negativicutes</taxon>
        <taxon>Acidaminococcales</taxon>
        <taxon>Acidaminococcaceae</taxon>
        <taxon>Phascolarctobacterium</taxon>
    </lineage>
</organism>
<dbReference type="Gene3D" id="2.30.33.40">
    <property type="entry name" value="GroES chaperonin"/>
    <property type="match status" value="1"/>
</dbReference>
<dbReference type="HAMAP" id="MF_00580">
    <property type="entry name" value="CH10"/>
    <property type="match status" value="1"/>
</dbReference>
<comment type="subunit">
    <text evidence="3">Heptamer of 7 subunits arranged in a ring. Interacts with the chaperonin GroEL.</text>
</comment>
<reference evidence="5" key="1">
    <citation type="submission" date="2012-11" db="EMBL/GenBank/DDBJ databases">
        <title>Dependencies among metagenomic species, viruses, plasmids and units of genetic variation.</title>
        <authorList>
            <person name="Nielsen H.B."/>
            <person name="Almeida M."/>
            <person name="Juncker A.S."/>
            <person name="Rasmussen S."/>
            <person name="Li J."/>
            <person name="Sunagawa S."/>
            <person name="Plichta D."/>
            <person name="Gautier L."/>
            <person name="Le Chatelier E."/>
            <person name="Peletier E."/>
            <person name="Bonde I."/>
            <person name="Nielsen T."/>
            <person name="Manichanh C."/>
            <person name="Arumugam M."/>
            <person name="Batto J."/>
            <person name="Santos M.B.Q.D."/>
            <person name="Blom N."/>
            <person name="Borruel N."/>
            <person name="Burgdorf K.S."/>
            <person name="Boumezbeur F."/>
            <person name="Casellas F."/>
            <person name="Dore J."/>
            <person name="Guarner F."/>
            <person name="Hansen T."/>
            <person name="Hildebrand F."/>
            <person name="Kaas R.S."/>
            <person name="Kennedy S."/>
            <person name="Kristiansen K."/>
            <person name="Kultima J.R."/>
            <person name="Leonard P."/>
            <person name="Levenez F."/>
            <person name="Lund O."/>
            <person name="Moumen B."/>
            <person name="Le Paslier D."/>
            <person name="Pons N."/>
            <person name="Pedersen O."/>
            <person name="Prifti E."/>
            <person name="Qin J."/>
            <person name="Raes J."/>
            <person name="Tap J."/>
            <person name="Tims S."/>
            <person name="Ussery D.W."/>
            <person name="Yamada T."/>
            <person name="MetaHit consortium"/>
            <person name="Renault P."/>
            <person name="Sicheritz-Ponten T."/>
            <person name="Bork P."/>
            <person name="Wang J."/>
            <person name="Brunak S."/>
            <person name="Ehrlich S.D."/>
        </authorList>
    </citation>
    <scope>NUCLEOTIDE SEQUENCE [LARGE SCALE GENOMIC DNA]</scope>
</reference>
<dbReference type="GO" id="GO:0051087">
    <property type="term" value="F:protein-folding chaperone binding"/>
    <property type="evidence" value="ECO:0007669"/>
    <property type="project" value="TreeGrafter"/>
</dbReference>
<dbReference type="GO" id="GO:0051082">
    <property type="term" value="F:unfolded protein binding"/>
    <property type="evidence" value="ECO:0007669"/>
    <property type="project" value="TreeGrafter"/>
</dbReference>
<dbReference type="SUPFAM" id="SSF50129">
    <property type="entry name" value="GroES-like"/>
    <property type="match status" value="1"/>
</dbReference>
<dbReference type="GO" id="GO:0046872">
    <property type="term" value="F:metal ion binding"/>
    <property type="evidence" value="ECO:0007669"/>
    <property type="project" value="TreeGrafter"/>
</dbReference>
<dbReference type="PANTHER" id="PTHR10772:SF58">
    <property type="entry name" value="CO-CHAPERONIN GROES"/>
    <property type="match status" value="1"/>
</dbReference>
<evidence type="ECO:0000256" key="4">
    <source>
        <dbReference type="RuleBase" id="RU000535"/>
    </source>
</evidence>
<dbReference type="GO" id="GO:0044183">
    <property type="term" value="F:protein folding chaperone"/>
    <property type="evidence" value="ECO:0007669"/>
    <property type="project" value="InterPro"/>
</dbReference>
<dbReference type="PRINTS" id="PR00297">
    <property type="entry name" value="CHAPERONIN10"/>
</dbReference>
<gene>
    <name evidence="3" type="primary">groES</name>
    <name evidence="3" type="synonym">groS</name>
    <name evidence="5" type="ORF">BN587_00400</name>
</gene>
<dbReference type="InterPro" id="IPR011032">
    <property type="entry name" value="GroES-like_sf"/>
</dbReference>
<dbReference type="SMART" id="SM00883">
    <property type="entry name" value="Cpn10"/>
    <property type="match status" value="1"/>
</dbReference>
<dbReference type="Proteomes" id="UP000014937">
    <property type="component" value="Unassembled WGS sequence"/>
</dbReference>
<accession>R6WWA5</accession>
<proteinExistence type="inferred from homology"/>
<dbReference type="GO" id="GO:0005737">
    <property type="term" value="C:cytoplasm"/>
    <property type="evidence" value="ECO:0007669"/>
    <property type="project" value="UniProtKB-SubCell"/>
</dbReference>
<comment type="subcellular location">
    <subcellularLocation>
        <location evidence="3">Cytoplasm</location>
    </subcellularLocation>
</comment>
<comment type="caution">
    <text evidence="5">The sequence shown here is derived from an EMBL/GenBank/DDBJ whole genome shotgun (WGS) entry which is preliminary data.</text>
</comment>
<dbReference type="InterPro" id="IPR037124">
    <property type="entry name" value="Chaperonin_GroES_sf"/>
</dbReference>
<dbReference type="Pfam" id="PF00166">
    <property type="entry name" value="Cpn10"/>
    <property type="match status" value="1"/>
</dbReference>
<dbReference type="InterPro" id="IPR020818">
    <property type="entry name" value="Chaperonin_GroES"/>
</dbReference>
<dbReference type="NCBIfam" id="NF001531">
    <property type="entry name" value="PRK00364.2-2"/>
    <property type="match status" value="1"/>
</dbReference>
<name>R6WWA5_9FIRM</name>
<evidence type="ECO:0000313" key="5">
    <source>
        <dbReference type="EMBL" id="CDD11219.1"/>
    </source>
</evidence>
<dbReference type="RefSeq" id="WP_021719494.1">
    <property type="nucleotide sequence ID" value="NZ_FR892762.1"/>
</dbReference>
<comment type="function">
    <text evidence="3 4">Together with the chaperonin GroEL, plays an essential role in assisting protein folding. The GroEL-GroES system forms a nano-cage that allows encapsulation of the non-native substrate proteins and provides a physical environment optimized to promote and accelerate protein folding. GroES binds to the apical surface of the GroEL ring, thereby capping the opening of the GroEL channel.</text>
</comment>
<keyword evidence="2 3" id="KW-0143">Chaperone</keyword>
<dbReference type="CDD" id="cd00320">
    <property type="entry name" value="cpn10"/>
    <property type="match status" value="1"/>
</dbReference>